<accession>A0A162MS43</accession>
<name>A0A162MS43_CORFA</name>
<feature type="signal peptide" evidence="1">
    <location>
        <begin position="1"/>
        <end position="19"/>
    </location>
</feature>
<dbReference type="EMBL" id="AZHB01000008">
    <property type="protein sequence ID" value="OAA66040.1"/>
    <property type="molecule type" value="Genomic_DNA"/>
</dbReference>
<dbReference type="Proteomes" id="UP000076744">
    <property type="component" value="Unassembled WGS sequence"/>
</dbReference>
<gene>
    <name evidence="2" type="ORF">ISF_03878</name>
</gene>
<feature type="chain" id="PRO_5007837458" evidence="1">
    <location>
        <begin position="20"/>
        <end position="86"/>
    </location>
</feature>
<sequence length="86" mass="9264">MYLAKTLAIVASLAVFGVAAKDGRVSCEKRQWEAACGNQNDAPGPDGSIWDCLEKEDGKFFWELREDCGGPKCCTVAAPYGPECDC</sequence>
<proteinExistence type="predicted"/>
<keyword evidence="3" id="KW-1185">Reference proteome</keyword>
<dbReference type="AlphaFoldDB" id="A0A162MS43"/>
<evidence type="ECO:0000313" key="2">
    <source>
        <dbReference type="EMBL" id="OAA66040.1"/>
    </source>
</evidence>
<keyword evidence="1" id="KW-0732">Signal</keyword>
<evidence type="ECO:0000313" key="3">
    <source>
        <dbReference type="Proteomes" id="UP000076744"/>
    </source>
</evidence>
<dbReference type="RefSeq" id="XP_018705064.1">
    <property type="nucleotide sequence ID" value="XM_018847484.1"/>
</dbReference>
<organism evidence="2 3">
    <name type="scientific">Cordyceps fumosorosea (strain ARSEF 2679)</name>
    <name type="common">Isaria fumosorosea</name>
    <dbReference type="NCBI Taxonomy" id="1081104"/>
    <lineage>
        <taxon>Eukaryota</taxon>
        <taxon>Fungi</taxon>
        <taxon>Dikarya</taxon>
        <taxon>Ascomycota</taxon>
        <taxon>Pezizomycotina</taxon>
        <taxon>Sordariomycetes</taxon>
        <taxon>Hypocreomycetidae</taxon>
        <taxon>Hypocreales</taxon>
        <taxon>Cordycipitaceae</taxon>
        <taxon>Cordyceps</taxon>
    </lineage>
</organism>
<dbReference type="GeneID" id="30020170"/>
<protein>
    <submittedName>
        <fullName evidence="2">Uncharacterized protein</fullName>
    </submittedName>
</protein>
<comment type="caution">
    <text evidence="2">The sequence shown here is derived from an EMBL/GenBank/DDBJ whole genome shotgun (WGS) entry which is preliminary data.</text>
</comment>
<reference evidence="2 3" key="1">
    <citation type="journal article" date="2016" name="Genome Biol. Evol.">
        <title>Divergent and convergent evolution of fungal pathogenicity.</title>
        <authorList>
            <person name="Shang Y."/>
            <person name="Xiao G."/>
            <person name="Zheng P."/>
            <person name="Cen K."/>
            <person name="Zhan S."/>
            <person name="Wang C."/>
        </authorList>
    </citation>
    <scope>NUCLEOTIDE SEQUENCE [LARGE SCALE GENOMIC DNA]</scope>
    <source>
        <strain evidence="2 3">ARSEF 2679</strain>
    </source>
</reference>
<evidence type="ECO:0000256" key="1">
    <source>
        <dbReference type="SAM" id="SignalP"/>
    </source>
</evidence>
<dbReference type="OrthoDB" id="5168947at2759"/>